<dbReference type="EMBL" id="JAVDUJ010000001">
    <property type="protein sequence ID" value="MDR6940002.1"/>
    <property type="molecule type" value="Genomic_DNA"/>
</dbReference>
<evidence type="ECO:0000313" key="4">
    <source>
        <dbReference type="Proteomes" id="UP001266099"/>
    </source>
</evidence>
<reference evidence="3 4" key="1">
    <citation type="submission" date="2023-07" db="EMBL/GenBank/DDBJ databases">
        <title>Sequencing the genomes of 1000 actinobacteria strains.</title>
        <authorList>
            <person name="Klenk H.-P."/>
        </authorList>
    </citation>
    <scope>NUCLEOTIDE SEQUENCE [LARGE SCALE GENOMIC DNA]</scope>
    <source>
        <strain evidence="3 4">DSM 15539</strain>
    </source>
</reference>
<keyword evidence="4" id="KW-1185">Reference proteome</keyword>
<feature type="transmembrane region" description="Helical" evidence="1">
    <location>
        <begin position="301"/>
        <end position="320"/>
    </location>
</feature>
<evidence type="ECO:0000256" key="1">
    <source>
        <dbReference type="SAM" id="Phobius"/>
    </source>
</evidence>
<feature type="domain" description="DUF4350" evidence="2">
    <location>
        <begin position="60"/>
        <end position="269"/>
    </location>
</feature>
<organism evidence="3 4">
    <name type="scientific">Arcanobacterium hippocoleae</name>
    <dbReference type="NCBI Taxonomy" id="149017"/>
    <lineage>
        <taxon>Bacteria</taxon>
        <taxon>Bacillati</taxon>
        <taxon>Actinomycetota</taxon>
        <taxon>Actinomycetes</taxon>
        <taxon>Actinomycetales</taxon>
        <taxon>Actinomycetaceae</taxon>
        <taxon>Arcanobacterium</taxon>
    </lineage>
</organism>
<gene>
    <name evidence="3" type="ORF">J2S36_001545</name>
</gene>
<dbReference type="RefSeq" id="WP_309957136.1">
    <property type="nucleotide sequence ID" value="NZ_JAVDUJ010000001.1"/>
</dbReference>
<keyword evidence="1" id="KW-0472">Membrane</keyword>
<evidence type="ECO:0000259" key="2">
    <source>
        <dbReference type="Pfam" id="PF14258"/>
    </source>
</evidence>
<protein>
    <recommendedName>
        <fullName evidence="2">DUF4350 domain-containing protein</fullName>
    </recommendedName>
</protein>
<feature type="transmembrane region" description="Helical" evidence="1">
    <location>
        <begin position="26"/>
        <end position="48"/>
    </location>
</feature>
<comment type="caution">
    <text evidence="3">The sequence shown here is derived from an EMBL/GenBank/DDBJ whole genome shotgun (WGS) entry which is preliminary data.</text>
</comment>
<dbReference type="Proteomes" id="UP001266099">
    <property type="component" value="Unassembled WGS sequence"/>
</dbReference>
<evidence type="ECO:0000313" key="3">
    <source>
        <dbReference type="EMBL" id="MDR6940002.1"/>
    </source>
</evidence>
<proteinExistence type="predicted"/>
<name>A0ABU1T3P7_9ACTO</name>
<dbReference type="InterPro" id="IPR025646">
    <property type="entry name" value="DUF4350"/>
</dbReference>
<feature type="transmembrane region" description="Helical" evidence="1">
    <location>
        <begin position="244"/>
        <end position="266"/>
    </location>
</feature>
<keyword evidence="1" id="KW-0812">Transmembrane</keyword>
<keyword evidence="1" id="KW-1133">Transmembrane helix</keyword>
<dbReference type="Pfam" id="PF14258">
    <property type="entry name" value="DUF4350"/>
    <property type="match status" value="1"/>
</dbReference>
<sequence>MNSSSPHHSSSRQPGKQLFSSADKKFPTLLITVLALVIGCAVVINIFFRQEADSRFLAATSTAPDGAGALSAIAQDNALQFHDVREHSQIAKITAQSTVVIVNPENIGKSDIAALTSSGAKIILLVSNTGYFLPDWGIEAITVPVAADKTIKQTFVKTTAEDSTDWDSPLHSAHKKFVAKHKNGYTLTANCEFPPAAQAQAIGPVEDVFTDFISQTDACFTTHSSTGKLNAALITSPKYQNVQAFTAPVIFANTFLTLAGNSAFALNLLGQYPDVYWIENYHTPSDPSQDPAVLQSGALPAWINIFGIGICACALWLVLYKSRRFGKLVPEPMPVVVPSGESDLGRAQLYARSRDWAHLARIFRNDFLTRHAKIYFSQTETSVPSETQLLHDQEQILDALAMRTNTPRSELAQLLFTQEINTKANLARLQAELEKLTKELQ</sequence>
<accession>A0ABU1T3P7</accession>